<sequence length="286" mass="31677">MPNWSRGKGPDPSKFDPFTKSGKITRRQEQYNLLHEAGAPSEPENWGIDVRKSLPEFKYMTFDVVGTLIDFEGGLKDCLAGIAAEAGATIDGEEALSLYRAARYSKDADLFPDDLVRVYLEIAPKLGLPAEPKYGERFRDSTKNWKGFADSAEALARLAKSCRLVAMTNARRWAFDLFAQQLGNPFYAAFTADDTGTEKPDPVFFEKVFDFVGSEGNSKDDILHVAQSQYHDIGISRKLGLANCWIERRHAQKGYGGTIEPAEFTAPDYHFTSMAALADAVVVARG</sequence>
<evidence type="ECO:0000256" key="2">
    <source>
        <dbReference type="SAM" id="MobiDB-lite"/>
    </source>
</evidence>
<dbReference type="GO" id="GO:0016787">
    <property type="term" value="F:hydrolase activity"/>
    <property type="evidence" value="ECO:0007669"/>
    <property type="project" value="UniProtKB-KW"/>
</dbReference>
<name>Q92Y65_RHIME</name>
<proteinExistence type="predicted"/>
<dbReference type="Gene3D" id="3.40.50.1000">
    <property type="entry name" value="HAD superfamily/HAD-like"/>
    <property type="match status" value="1"/>
</dbReference>
<dbReference type="EnsemblBacteria" id="AAK65680">
    <property type="protein sequence ID" value="AAK65680"/>
    <property type="gene ID" value="SMa1857"/>
</dbReference>
<dbReference type="InterPro" id="IPR006439">
    <property type="entry name" value="HAD-SF_hydro_IA"/>
</dbReference>
<evidence type="ECO:0000313" key="4">
    <source>
        <dbReference type="Proteomes" id="UP000001976"/>
    </source>
</evidence>
<dbReference type="PANTHER" id="PTHR43316">
    <property type="entry name" value="HYDROLASE, HALOACID DELAHOGENASE-RELATED"/>
    <property type="match status" value="1"/>
</dbReference>
<reference evidence="4" key="2">
    <citation type="journal article" date="2001" name="Science">
        <title>The composite genome of the legume symbiont Sinorhizobium meliloti.</title>
        <authorList>
            <person name="Galibert F."/>
            <person name="Finan T.M."/>
            <person name="Long S.R."/>
            <person name="Puehler A."/>
            <person name="Abola P."/>
            <person name="Ampe F."/>
            <person name="Barloy-Hubler F."/>
            <person name="Barnett M.J."/>
            <person name="Becker A."/>
            <person name="Boistard P."/>
            <person name="Bothe G."/>
            <person name="Boutry M."/>
            <person name="Bowser L."/>
            <person name="Buhrmester J."/>
            <person name="Cadieu E."/>
            <person name="Capela D."/>
            <person name="Chain P."/>
            <person name="Cowie A."/>
            <person name="Davis R.W."/>
            <person name="Dreano S."/>
            <person name="Federspiel N.A."/>
            <person name="Fisher R.F."/>
            <person name="Gloux S."/>
            <person name="Godrie T."/>
            <person name="Goffeau A."/>
            <person name="Golding B."/>
            <person name="Gouzy J."/>
            <person name="Gurjal M."/>
            <person name="Hernandez-Lucas I."/>
            <person name="Hong A."/>
            <person name="Huizar L."/>
            <person name="Hyman R.W."/>
            <person name="Jones T."/>
            <person name="Kahn D."/>
            <person name="Kahn M.L."/>
            <person name="Kalman S."/>
            <person name="Keating D.H."/>
            <person name="Kiss E."/>
            <person name="Komp C."/>
            <person name="Lelaure V."/>
            <person name="Masuy D."/>
            <person name="Palm C."/>
            <person name="Peck M.C."/>
            <person name="Pohl T.M."/>
            <person name="Portetelle D."/>
            <person name="Purnelle B."/>
            <person name="Ramsperger U."/>
            <person name="Surzycki R."/>
            <person name="Thebault P."/>
            <person name="Vandenbol M."/>
            <person name="Vorhoelter F.J."/>
            <person name="Weidner S."/>
            <person name="Wells D.H."/>
            <person name="Wong K."/>
            <person name="Yeh K.-C."/>
            <person name="Batut J."/>
        </authorList>
    </citation>
    <scope>NUCLEOTIDE SEQUENCE [LARGE SCALE GENOMIC DNA]</scope>
    <source>
        <strain evidence="4">1021</strain>
        <plasmid evidence="4">Plasmid pSymA</plasmid>
    </source>
</reference>
<keyword evidence="1 3" id="KW-0378">Hydrolase</keyword>
<dbReference type="OrthoDB" id="9785638at2"/>
<keyword evidence="3" id="KW-0614">Plasmid</keyword>
<evidence type="ECO:0000256" key="1">
    <source>
        <dbReference type="ARBA" id="ARBA00022801"/>
    </source>
</evidence>
<dbReference type="PIR" id="F95389">
    <property type="entry name" value="F95389"/>
</dbReference>
<feature type="region of interest" description="Disordered" evidence="2">
    <location>
        <begin position="1"/>
        <end position="23"/>
    </location>
</feature>
<dbReference type="Proteomes" id="UP000001976">
    <property type="component" value="Plasmid pSymA"/>
</dbReference>
<evidence type="ECO:0000313" key="3">
    <source>
        <dbReference type="EMBL" id="AAK65680.1"/>
    </source>
</evidence>
<dbReference type="AlphaFoldDB" id="Q92Y65"/>
<protein>
    <submittedName>
        <fullName evidence="3">Hydrolase</fullName>
    </submittedName>
</protein>
<geneLocation type="plasmid" evidence="3 4">
    <name>pSymA</name>
</geneLocation>
<dbReference type="InterPro" id="IPR023214">
    <property type="entry name" value="HAD_sf"/>
</dbReference>
<organism evidence="3 4">
    <name type="scientific">Rhizobium meliloti (strain 1021)</name>
    <name type="common">Ensifer meliloti</name>
    <name type="synonym">Sinorhizobium meliloti</name>
    <dbReference type="NCBI Taxonomy" id="266834"/>
    <lineage>
        <taxon>Bacteria</taxon>
        <taxon>Pseudomonadati</taxon>
        <taxon>Pseudomonadota</taxon>
        <taxon>Alphaproteobacteria</taxon>
        <taxon>Hyphomicrobiales</taxon>
        <taxon>Rhizobiaceae</taxon>
        <taxon>Sinorhizobium/Ensifer group</taxon>
        <taxon>Sinorhizobium</taxon>
    </lineage>
</organism>
<dbReference type="SUPFAM" id="SSF56784">
    <property type="entry name" value="HAD-like"/>
    <property type="match status" value="1"/>
</dbReference>
<dbReference type="Gene3D" id="1.10.150.750">
    <property type="match status" value="1"/>
</dbReference>
<keyword evidence="4" id="KW-1185">Reference proteome</keyword>
<accession>Q92Y65</accession>
<dbReference type="KEGG" id="sme:SMa1857"/>
<dbReference type="InterPro" id="IPR051540">
    <property type="entry name" value="S-2-haloacid_dehalogenase"/>
</dbReference>
<dbReference type="SFLD" id="SFLDS00003">
    <property type="entry name" value="Haloacid_Dehalogenase"/>
    <property type="match status" value="1"/>
</dbReference>
<dbReference type="InterPro" id="IPR036412">
    <property type="entry name" value="HAD-like_sf"/>
</dbReference>
<dbReference type="NCBIfam" id="TIGR01493">
    <property type="entry name" value="HAD-SF-IA-v2"/>
    <property type="match status" value="1"/>
</dbReference>
<dbReference type="SFLD" id="SFLDG01129">
    <property type="entry name" value="C1.5:_HAD__Beta-PGM__Phosphata"/>
    <property type="match status" value="1"/>
</dbReference>
<dbReference type="Pfam" id="PF00702">
    <property type="entry name" value="Hydrolase"/>
    <property type="match status" value="1"/>
</dbReference>
<dbReference type="HOGENOM" id="CLU_045011_3_2_5"/>
<gene>
    <name evidence="3" type="ORF">SMa1857</name>
</gene>
<reference evidence="3 4" key="1">
    <citation type="journal article" date="2001" name="Proc. Natl. Acad. Sci. U.S.A.">
        <title>Nucleotide sequence and predicted functions of the entire Sinorhizobium meliloti pSymA megaplasmid.</title>
        <authorList>
            <person name="Barnett M.J."/>
            <person name="Fisher R.F."/>
            <person name="Jones T."/>
            <person name="Komp C."/>
            <person name="Abola A.P."/>
            <person name="Barloy-Hubler F."/>
            <person name="Bowser L."/>
            <person name="Capela D."/>
            <person name="Galibert F."/>
            <person name="Gouzy J."/>
            <person name="Gurjal M."/>
            <person name="Hong A."/>
            <person name="Huizar L."/>
            <person name="Hyman R.W."/>
            <person name="Kahn D."/>
            <person name="Kahn M.L."/>
            <person name="Kalman S."/>
            <person name="Keating D.H."/>
            <person name="Palm C."/>
            <person name="Peck M.C."/>
            <person name="Surzycki R."/>
            <person name="Wells D.H."/>
            <person name="Yeh K.-C."/>
            <person name="Davis R.W."/>
            <person name="Federspiel N.A."/>
            <person name="Long S.R."/>
        </authorList>
    </citation>
    <scope>NUCLEOTIDE SEQUENCE [LARGE SCALE GENOMIC DNA]</scope>
    <source>
        <strain evidence="3 4">1021</strain>
        <plasmid evidence="4">Plasmid pSymA</plasmid>
    </source>
</reference>
<dbReference type="EMBL" id="AE006469">
    <property type="protein sequence ID" value="AAK65680.1"/>
    <property type="molecule type" value="Genomic_DNA"/>
</dbReference>
<dbReference type="PATRIC" id="fig|266834.11.peg.1057"/>
<dbReference type="PANTHER" id="PTHR43316:SF3">
    <property type="entry name" value="HALOACID DEHALOGENASE, TYPE II (AFU_ORTHOLOGUE AFUA_2G07750)-RELATED"/>
    <property type="match status" value="1"/>
</dbReference>